<comment type="caution">
    <text evidence="1">The sequence shown here is derived from an EMBL/GenBank/DDBJ whole genome shotgun (WGS) entry which is preliminary data.</text>
</comment>
<evidence type="ECO:0000313" key="1">
    <source>
        <dbReference type="EMBL" id="OIT38544.1"/>
    </source>
</evidence>
<proteinExistence type="predicted"/>
<name>A0A314LCV8_NICAT</name>
<dbReference type="EMBL" id="MJEQ01000197">
    <property type="protein sequence ID" value="OIT38544.1"/>
    <property type="molecule type" value="Genomic_DNA"/>
</dbReference>
<gene>
    <name evidence="1" type="ORF">A4A49_51241</name>
</gene>
<dbReference type="Proteomes" id="UP000187609">
    <property type="component" value="Unassembled WGS sequence"/>
</dbReference>
<reference evidence="1" key="1">
    <citation type="submission" date="2016-11" db="EMBL/GenBank/DDBJ databases">
        <title>The genome of Nicotiana attenuata.</title>
        <authorList>
            <person name="Xu S."/>
            <person name="Brockmoeller T."/>
            <person name="Gaquerel E."/>
            <person name="Navarro A."/>
            <person name="Kuhl H."/>
            <person name="Gase K."/>
            <person name="Ling Z."/>
            <person name="Zhou W."/>
            <person name="Kreitzer C."/>
            <person name="Stanke M."/>
            <person name="Tang H."/>
            <person name="Lyons E."/>
            <person name="Pandey P."/>
            <person name="Pandey S.P."/>
            <person name="Timmermann B."/>
            <person name="Baldwin I.T."/>
        </authorList>
    </citation>
    <scope>NUCLEOTIDE SEQUENCE [LARGE SCALE GENOMIC DNA]</scope>
    <source>
        <strain evidence="1">UT</strain>
    </source>
</reference>
<sequence length="75" mass="8504">MQVVVVIPSLDHNITDEEQVFELVKQVREGIKNANSEFVNDDNHLSSIKEKANEQRKADFGWGQPIWVKAALKNG</sequence>
<accession>A0A314LCV8</accession>
<evidence type="ECO:0000313" key="2">
    <source>
        <dbReference type="Proteomes" id="UP000187609"/>
    </source>
</evidence>
<dbReference type="Gramene" id="OIT38544">
    <property type="protein sequence ID" value="OIT38544"/>
    <property type="gene ID" value="A4A49_51241"/>
</dbReference>
<protein>
    <submittedName>
        <fullName evidence="1">Uncharacterized protein</fullName>
    </submittedName>
</protein>
<keyword evidence="2" id="KW-1185">Reference proteome</keyword>
<organism evidence="1 2">
    <name type="scientific">Nicotiana attenuata</name>
    <name type="common">Coyote tobacco</name>
    <dbReference type="NCBI Taxonomy" id="49451"/>
    <lineage>
        <taxon>Eukaryota</taxon>
        <taxon>Viridiplantae</taxon>
        <taxon>Streptophyta</taxon>
        <taxon>Embryophyta</taxon>
        <taxon>Tracheophyta</taxon>
        <taxon>Spermatophyta</taxon>
        <taxon>Magnoliopsida</taxon>
        <taxon>eudicotyledons</taxon>
        <taxon>Gunneridae</taxon>
        <taxon>Pentapetalae</taxon>
        <taxon>asterids</taxon>
        <taxon>lamiids</taxon>
        <taxon>Solanales</taxon>
        <taxon>Solanaceae</taxon>
        <taxon>Nicotianoideae</taxon>
        <taxon>Nicotianeae</taxon>
        <taxon>Nicotiana</taxon>
    </lineage>
</organism>
<dbReference type="AlphaFoldDB" id="A0A314LCV8"/>